<evidence type="ECO:0000313" key="2">
    <source>
        <dbReference type="Proteomes" id="UP000479293"/>
    </source>
</evidence>
<organism evidence="1 2">
    <name type="scientific">Salmonirosea aquatica</name>
    <dbReference type="NCBI Taxonomy" id="2654236"/>
    <lineage>
        <taxon>Bacteria</taxon>
        <taxon>Pseudomonadati</taxon>
        <taxon>Bacteroidota</taxon>
        <taxon>Cytophagia</taxon>
        <taxon>Cytophagales</taxon>
        <taxon>Spirosomataceae</taxon>
        <taxon>Salmonirosea</taxon>
    </lineage>
</organism>
<reference evidence="1 2" key="1">
    <citation type="submission" date="2019-10" db="EMBL/GenBank/DDBJ databases">
        <title>Draft Genome Sequence of Cytophagaceae sp. SJW1-29.</title>
        <authorList>
            <person name="Choi A."/>
        </authorList>
    </citation>
    <scope>NUCLEOTIDE SEQUENCE [LARGE SCALE GENOMIC DNA]</scope>
    <source>
        <strain evidence="1 2">SJW1-29</strain>
    </source>
</reference>
<dbReference type="Proteomes" id="UP000479293">
    <property type="component" value="Unassembled WGS sequence"/>
</dbReference>
<accession>A0A7C9F676</accession>
<keyword evidence="2" id="KW-1185">Reference proteome</keyword>
<protein>
    <submittedName>
        <fullName evidence="1">Uncharacterized protein</fullName>
    </submittedName>
</protein>
<comment type="caution">
    <text evidence="1">The sequence shown here is derived from an EMBL/GenBank/DDBJ whole genome shotgun (WGS) entry which is preliminary data.</text>
</comment>
<sequence length="1317" mass="151375">MEIKSKTAVSVLPSSIEVLAKKRTGGRVNLRGIEYQLLYGIYKALTILSSDSTCHQIRLEGIEDVDVLHKLEVDNQNLYQLKHTSRPLVSSKIWDLGVFQNFAEAHLLNPQATFTIVTNNAITDPKLASIFDGSASEQVYSYWENRFEQFRQESRTSDWNWQQFDLHNFLSSIKIEIVEASTLRSAIEKLIIQYFTLTNSTYSVYLNALFLHFFLSSQVGGTIDRMGLLRIGQEVRDQQSMGTINPAIQLRQIEPVNFAVKTDKDYTAYFDGQPAQPVHIAAGLPAPRPKLEKQILEHLEYFDASVIKASSGQGKSTLAWRVAQTMHEQGRQIYQLHNSANAEAVGGLVEFLETRVLIGEAPVVIIDGLSARHAEWATLADRLLDQPVQFIVTTREEDWVRFGREAYRVRTGKLIKLYFSQAEAKQLYDELKRRQRIHPLCGHWQAAWEKVHQRGLLMEYVYLLTRGEMLQQRLAAQLSQLNGERDGAVKLTILRLVATADDIGIPLQTLRLRQHVNEQYNSQGDLGELLRQLEEEYYVQFDRQYVQGLHPVRSNHLKAILHQYVPLSETFLTLAKLIEPSALLMLGKAIPKQIDQDEQIVFLKSLVESLRAVAPNELSKLLLGIYQGEVNVHHKKHSALCNSVFMNGGYELFAMLTIPFPHKNANSDLLSSLAEWTGNPDNHVLKAVPELPELPIQQTMLRQIVPEIHRYLLQQKVPIGQMGELMNWFALFDLRVSMPEDKEILSCLETYEKEAFYQLGLGLSTICSEMFDDFINRNIDLIIHWLKRNTNTLSIEPDGDRVLIEYLLTEDLTEKANAESVKRIEIIRAWLPMFQAYETNALMFPFPNEEIIAFTKQNAYKILSPEVIFTPFKVSLNCSWRDSLLEPYRADSLYKWQAAHIELREQAFDCARAGYSLLEQILKGNARARSFDKAFQNWERISDTFLDTDKKHPIFPALEVNPSKTGNNLKLLYSSIEDWTSWIRNFYQKFASLLPVDKVDTRHFILMSLRQAEFHLPKMQEAFNLIGKQTLVYFDTTELVKQENYWYGRLRRASEYYGEHVMDSSFKRINEISTTVADYWENRESSRYHKLLASLDRFSSLTGYSIYKPSQLTEEEFTTHAVVGIEGLTRRELENDFERLAFNLVSVGLTDVDFLAVLICKEKKVTSGFQFKRDFFDKAAKLIDGGEEELSPSDFLIPIIPDEDTIKTLPQVTLALPESPSIGKPVGDLYQTLWKLVETVKHSKVKIEADESWKQQQISNYRNQATSYLKEIERGEYADIADITKKTYHDVLANPSDWTGRLLAERLLETLNLLLED</sequence>
<gene>
    <name evidence="1" type="ORF">GBK04_11550</name>
</gene>
<name>A0A7C9F676_9BACT</name>
<proteinExistence type="predicted"/>
<dbReference type="RefSeq" id="WP_152759812.1">
    <property type="nucleotide sequence ID" value="NZ_WHLY01000002.1"/>
</dbReference>
<dbReference type="EMBL" id="WHLY01000002">
    <property type="protein sequence ID" value="MPR33986.1"/>
    <property type="molecule type" value="Genomic_DNA"/>
</dbReference>
<evidence type="ECO:0000313" key="1">
    <source>
        <dbReference type="EMBL" id="MPR33986.1"/>
    </source>
</evidence>